<name>J3A6T4_9EURY</name>
<accession>J3A6T4</accession>
<dbReference type="Proteomes" id="UP000007813">
    <property type="component" value="Unassembled WGS sequence"/>
</dbReference>
<reference evidence="1 2" key="1">
    <citation type="journal article" date="2012" name="J. Bacteriol.">
        <title>Draft Genome Sequence of the Extremely Halophilic Archaeon Halogranum salarium B-1T.</title>
        <authorList>
            <person name="Kim K.K."/>
            <person name="Lee K.C."/>
            <person name="Lee J.S."/>
        </authorList>
    </citation>
    <scope>NUCLEOTIDE SEQUENCE [LARGE SCALE GENOMIC DNA]</scope>
    <source>
        <strain evidence="1 2">B-1</strain>
    </source>
</reference>
<dbReference type="RefSeq" id="WP_009365609.1">
    <property type="nucleotide sequence ID" value="NZ_ALJD01000002.1"/>
</dbReference>
<dbReference type="OrthoDB" id="307726at2157"/>
<evidence type="ECO:0000313" key="2">
    <source>
        <dbReference type="Proteomes" id="UP000007813"/>
    </source>
</evidence>
<protein>
    <submittedName>
        <fullName evidence="1">Uncharacterized protein</fullName>
    </submittedName>
</protein>
<proteinExistence type="predicted"/>
<gene>
    <name evidence="1" type="ORF">HSB1_02640</name>
</gene>
<evidence type="ECO:0000313" key="1">
    <source>
        <dbReference type="EMBL" id="EJN61223.1"/>
    </source>
</evidence>
<dbReference type="AlphaFoldDB" id="J3A6T4"/>
<organism evidence="1 2">
    <name type="scientific">Halogranum salarium B-1</name>
    <dbReference type="NCBI Taxonomy" id="1210908"/>
    <lineage>
        <taxon>Archaea</taxon>
        <taxon>Methanobacteriati</taxon>
        <taxon>Methanobacteriota</taxon>
        <taxon>Stenosarchaea group</taxon>
        <taxon>Halobacteria</taxon>
        <taxon>Halobacteriales</taxon>
        <taxon>Haloferacaceae</taxon>
    </lineage>
</organism>
<dbReference type="EMBL" id="ALJD01000002">
    <property type="protein sequence ID" value="EJN61223.1"/>
    <property type="molecule type" value="Genomic_DNA"/>
</dbReference>
<sequence>MITNRDIQTVDLFDQALGEVIESAQDSGVPDAALAEALRSHADKLE</sequence>
<comment type="caution">
    <text evidence="1">The sequence shown here is derived from an EMBL/GenBank/DDBJ whole genome shotgun (WGS) entry which is preliminary data.</text>
</comment>